<dbReference type="OrthoDB" id="6437659at2759"/>
<feature type="compositionally biased region" description="Polar residues" evidence="1">
    <location>
        <begin position="165"/>
        <end position="184"/>
    </location>
</feature>
<dbReference type="Proteomes" id="UP000499080">
    <property type="component" value="Unassembled WGS sequence"/>
</dbReference>
<name>A0A4Y2LRN5_ARAVE</name>
<comment type="caution">
    <text evidence="2">The sequence shown here is derived from an EMBL/GenBank/DDBJ whole genome shotgun (WGS) entry which is preliminary data.</text>
</comment>
<protein>
    <submittedName>
        <fullName evidence="2">Uncharacterized protein</fullName>
    </submittedName>
</protein>
<feature type="region of interest" description="Disordered" evidence="1">
    <location>
        <begin position="165"/>
        <end position="192"/>
    </location>
</feature>
<keyword evidence="3" id="KW-1185">Reference proteome</keyword>
<sequence>MKWRTSLRKTQQKNSYLHNIPAPKSHLKSILHEITINKWQHEWTTGETGRPVFNIIPKVSTNPAPWSREQILFTTGHDPFQNYLKRFKLNNSDLSAYGEIGKPFHFATSCDLTSSYNFKKPREDLTSISCQNLLGNKLSRLNISRLMSFLTKHENLIKFQHDRSNVTNYDSSSNSETVSLPPQQDKQDPSRP</sequence>
<proteinExistence type="predicted"/>
<evidence type="ECO:0000256" key="1">
    <source>
        <dbReference type="SAM" id="MobiDB-lite"/>
    </source>
</evidence>
<reference evidence="2 3" key="1">
    <citation type="journal article" date="2019" name="Sci. Rep.">
        <title>Orb-weaving spider Araneus ventricosus genome elucidates the spidroin gene catalogue.</title>
        <authorList>
            <person name="Kono N."/>
            <person name="Nakamura H."/>
            <person name="Ohtoshi R."/>
            <person name="Moran D.A.P."/>
            <person name="Shinohara A."/>
            <person name="Yoshida Y."/>
            <person name="Fujiwara M."/>
            <person name="Mori M."/>
            <person name="Tomita M."/>
            <person name="Arakawa K."/>
        </authorList>
    </citation>
    <scope>NUCLEOTIDE SEQUENCE [LARGE SCALE GENOMIC DNA]</scope>
</reference>
<evidence type="ECO:0000313" key="3">
    <source>
        <dbReference type="Proteomes" id="UP000499080"/>
    </source>
</evidence>
<dbReference type="AlphaFoldDB" id="A0A4Y2LRN5"/>
<gene>
    <name evidence="2" type="ORF">AVEN_57792_1</name>
</gene>
<organism evidence="2 3">
    <name type="scientific">Araneus ventricosus</name>
    <name type="common">Orbweaver spider</name>
    <name type="synonym">Epeira ventricosa</name>
    <dbReference type="NCBI Taxonomy" id="182803"/>
    <lineage>
        <taxon>Eukaryota</taxon>
        <taxon>Metazoa</taxon>
        <taxon>Ecdysozoa</taxon>
        <taxon>Arthropoda</taxon>
        <taxon>Chelicerata</taxon>
        <taxon>Arachnida</taxon>
        <taxon>Araneae</taxon>
        <taxon>Araneomorphae</taxon>
        <taxon>Entelegynae</taxon>
        <taxon>Araneoidea</taxon>
        <taxon>Araneidae</taxon>
        <taxon>Araneus</taxon>
    </lineage>
</organism>
<accession>A0A4Y2LRN5</accession>
<dbReference type="EMBL" id="BGPR01006094">
    <property type="protein sequence ID" value="GBN16027.1"/>
    <property type="molecule type" value="Genomic_DNA"/>
</dbReference>
<evidence type="ECO:0000313" key="2">
    <source>
        <dbReference type="EMBL" id="GBN16027.1"/>
    </source>
</evidence>